<accession>A0ABS7YAC4</accession>
<evidence type="ECO:0000313" key="3">
    <source>
        <dbReference type="Proteomes" id="UP001198602"/>
    </source>
</evidence>
<gene>
    <name evidence="2" type="ORF">LE190_12015</name>
</gene>
<dbReference type="EMBL" id="JAHYBX010000004">
    <property type="protein sequence ID" value="MCA1856643.1"/>
    <property type="molecule type" value="Genomic_DNA"/>
</dbReference>
<sequence length="76" mass="7946">MSKDTKEGGVRQFIKLVLLVAFFAFIGGVLAGAIVRGLGSIGYPLGETGQAVVRCVMVGLVVGAALPLARRFGLRR</sequence>
<name>A0ABS7YAC4_9BURK</name>
<evidence type="ECO:0000256" key="1">
    <source>
        <dbReference type="SAM" id="Phobius"/>
    </source>
</evidence>
<dbReference type="Proteomes" id="UP001198602">
    <property type="component" value="Unassembled WGS sequence"/>
</dbReference>
<feature type="transmembrane region" description="Helical" evidence="1">
    <location>
        <begin position="51"/>
        <end position="69"/>
    </location>
</feature>
<evidence type="ECO:0000313" key="2">
    <source>
        <dbReference type="EMBL" id="MCA1856643.1"/>
    </source>
</evidence>
<keyword evidence="1" id="KW-0472">Membrane</keyword>
<keyword evidence="1" id="KW-0812">Transmembrane</keyword>
<protein>
    <submittedName>
        <fullName evidence="2">Uncharacterized protein</fullName>
    </submittedName>
</protein>
<reference evidence="2 3" key="1">
    <citation type="submission" date="2021-07" db="EMBL/GenBank/DDBJ databases">
        <title>Characterization of Violacein-producing bacteria and related species.</title>
        <authorList>
            <person name="Wilson H.S."/>
            <person name="De Leon M.E."/>
        </authorList>
    </citation>
    <scope>NUCLEOTIDE SEQUENCE [LARGE SCALE GENOMIC DNA]</scope>
    <source>
        <strain evidence="2 3">HSC-2F05</strain>
    </source>
</reference>
<organism evidence="2 3">
    <name type="scientific">Massilia hydrophila</name>
    <dbReference type="NCBI Taxonomy" id="3044279"/>
    <lineage>
        <taxon>Bacteria</taxon>
        <taxon>Pseudomonadati</taxon>
        <taxon>Pseudomonadota</taxon>
        <taxon>Betaproteobacteria</taxon>
        <taxon>Burkholderiales</taxon>
        <taxon>Oxalobacteraceae</taxon>
        <taxon>Telluria group</taxon>
        <taxon>Massilia</taxon>
    </lineage>
</organism>
<dbReference type="RefSeq" id="WP_225238922.1">
    <property type="nucleotide sequence ID" value="NZ_JAHYBX010000004.1"/>
</dbReference>
<comment type="caution">
    <text evidence="2">The sequence shown here is derived from an EMBL/GenBank/DDBJ whole genome shotgun (WGS) entry which is preliminary data.</text>
</comment>
<keyword evidence="3" id="KW-1185">Reference proteome</keyword>
<keyword evidence="1" id="KW-1133">Transmembrane helix</keyword>
<proteinExistence type="predicted"/>
<feature type="transmembrane region" description="Helical" evidence="1">
    <location>
        <begin position="16"/>
        <end position="39"/>
    </location>
</feature>